<keyword evidence="1" id="KW-1133">Transmembrane helix</keyword>
<evidence type="ECO:0000256" key="1">
    <source>
        <dbReference type="SAM" id="Phobius"/>
    </source>
</evidence>
<proteinExistence type="predicted"/>
<dbReference type="EMBL" id="OZ020097">
    <property type="protein sequence ID" value="CAK9269370.1"/>
    <property type="molecule type" value="Genomic_DNA"/>
</dbReference>
<feature type="transmembrane region" description="Helical" evidence="1">
    <location>
        <begin position="12"/>
        <end position="32"/>
    </location>
</feature>
<reference evidence="2 3" key="1">
    <citation type="submission" date="2024-02" db="EMBL/GenBank/DDBJ databases">
        <authorList>
            <consortium name="ELIXIR-Norway"/>
            <consortium name="Elixir Norway"/>
        </authorList>
    </citation>
    <scope>NUCLEOTIDE SEQUENCE [LARGE SCALE GENOMIC DNA]</scope>
</reference>
<gene>
    <name evidence="2" type="ORF">CSSPJE1EN1_LOCUS14848</name>
</gene>
<keyword evidence="1" id="KW-0812">Transmembrane</keyword>
<keyword evidence="3" id="KW-1185">Reference proteome</keyword>
<accession>A0ABP0WUA5</accession>
<organism evidence="2 3">
    <name type="scientific">Sphagnum jensenii</name>
    <dbReference type="NCBI Taxonomy" id="128206"/>
    <lineage>
        <taxon>Eukaryota</taxon>
        <taxon>Viridiplantae</taxon>
        <taxon>Streptophyta</taxon>
        <taxon>Embryophyta</taxon>
        <taxon>Bryophyta</taxon>
        <taxon>Sphagnophytina</taxon>
        <taxon>Sphagnopsida</taxon>
        <taxon>Sphagnales</taxon>
        <taxon>Sphagnaceae</taxon>
        <taxon>Sphagnum</taxon>
    </lineage>
</organism>
<keyword evidence="1" id="KW-0472">Membrane</keyword>
<evidence type="ECO:0000313" key="3">
    <source>
        <dbReference type="Proteomes" id="UP001497444"/>
    </source>
</evidence>
<dbReference type="Proteomes" id="UP001497444">
    <property type="component" value="Chromosome 2"/>
</dbReference>
<sequence>MVPKHLKTATVVHLVLAVGLFTFVAVVTYSTVRARISLSSDNAKLDMGLQQQQQQPQTTSTQNCSTLESELEALKNNVSSGKALIDDQLFRGDEDADQPDGVIRGYVLSGTEDERFNSSKKVLDALQIQVHRAIPIPYQSEELETALNSFLGFGGPHKEREKKAFSNRMTFLNLFQTFVDDASEKLDSWHFFFENDIALHPRVTPKMAHDAIVEGMELAAADGILYLGMCRPRDCERKAHLKNGLEASRCLGVCTHAFGFTKWKAAEFLSIVHKIKFPSNETGLHLDLVLRAYARRVHKIWLLGSNLQSPVKNVIRHFGLLYQDQEKFPSIIETRSSHQSGGA</sequence>
<protein>
    <submittedName>
        <fullName evidence="2">Uncharacterized protein</fullName>
    </submittedName>
</protein>
<evidence type="ECO:0000313" key="2">
    <source>
        <dbReference type="EMBL" id="CAK9269370.1"/>
    </source>
</evidence>
<name>A0ABP0WUA5_9BRYO</name>